<name>A0A565BFU9_9BRAS</name>
<dbReference type="OrthoDB" id="1113820at2759"/>
<evidence type="ECO:0000313" key="3">
    <source>
        <dbReference type="Proteomes" id="UP000489600"/>
    </source>
</evidence>
<organism evidence="2 3">
    <name type="scientific">Arabis nemorensis</name>
    <dbReference type="NCBI Taxonomy" id="586526"/>
    <lineage>
        <taxon>Eukaryota</taxon>
        <taxon>Viridiplantae</taxon>
        <taxon>Streptophyta</taxon>
        <taxon>Embryophyta</taxon>
        <taxon>Tracheophyta</taxon>
        <taxon>Spermatophyta</taxon>
        <taxon>Magnoliopsida</taxon>
        <taxon>eudicotyledons</taxon>
        <taxon>Gunneridae</taxon>
        <taxon>Pentapetalae</taxon>
        <taxon>rosids</taxon>
        <taxon>malvids</taxon>
        <taxon>Brassicales</taxon>
        <taxon>Brassicaceae</taxon>
        <taxon>Arabideae</taxon>
        <taxon>Arabis</taxon>
    </lineage>
</organism>
<dbReference type="EMBL" id="CABITT030000004">
    <property type="protein sequence ID" value="VVB00501.1"/>
    <property type="molecule type" value="Genomic_DNA"/>
</dbReference>
<proteinExistence type="predicted"/>
<sequence length="156" mass="17493">MFAGMRQLDKIMSYGRTEGIHRGLGYNGRYGSEAKDIKFVAANVSLHPVCRTEGTTVHRTGITTTQSIGYYFCGRHGHIRALCYKYWERIRRLIYEGKFTWNGFHNQIWVKKADLRSTGTESGSGRASGRGFQASTSRGGPGWGSRFGIRCNMAVV</sequence>
<reference evidence="2" key="1">
    <citation type="submission" date="2019-07" db="EMBL/GenBank/DDBJ databases">
        <authorList>
            <person name="Dittberner H."/>
        </authorList>
    </citation>
    <scope>NUCLEOTIDE SEQUENCE [LARGE SCALE GENOMIC DNA]</scope>
</reference>
<comment type="caution">
    <text evidence="2">The sequence shown here is derived from an EMBL/GenBank/DDBJ whole genome shotgun (WGS) entry which is preliminary data.</text>
</comment>
<keyword evidence="3" id="KW-1185">Reference proteome</keyword>
<gene>
    <name evidence="2" type="ORF">ANE_LOCUS10945</name>
</gene>
<evidence type="ECO:0000256" key="1">
    <source>
        <dbReference type="SAM" id="MobiDB-lite"/>
    </source>
</evidence>
<accession>A0A565BFU9</accession>
<evidence type="ECO:0000313" key="2">
    <source>
        <dbReference type="EMBL" id="VVB00501.1"/>
    </source>
</evidence>
<dbReference type="Proteomes" id="UP000489600">
    <property type="component" value="Unassembled WGS sequence"/>
</dbReference>
<dbReference type="AlphaFoldDB" id="A0A565BFU9"/>
<protein>
    <submittedName>
        <fullName evidence="2">Uncharacterized protein</fullName>
    </submittedName>
</protein>
<feature type="region of interest" description="Disordered" evidence="1">
    <location>
        <begin position="120"/>
        <end position="140"/>
    </location>
</feature>